<dbReference type="KEGG" id="rul:UC8_43290"/>
<dbReference type="RefSeq" id="WP_068131560.1">
    <property type="nucleotide sequence ID" value="NZ_CP042914.1"/>
</dbReference>
<evidence type="ECO:0000313" key="2">
    <source>
        <dbReference type="EMBL" id="QEG42295.1"/>
    </source>
</evidence>
<protein>
    <submittedName>
        <fullName evidence="2">Uncharacterized protein</fullName>
    </submittedName>
</protein>
<evidence type="ECO:0000256" key="1">
    <source>
        <dbReference type="SAM" id="MobiDB-lite"/>
    </source>
</evidence>
<keyword evidence="3" id="KW-1185">Reference proteome</keyword>
<reference evidence="2 3" key="1">
    <citation type="submission" date="2019-08" db="EMBL/GenBank/DDBJ databases">
        <title>Deep-cultivation of Planctomycetes and their phenomic and genomic characterization uncovers novel biology.</title>
        <authorList>
            <person name="Wiegand S."/>
            <person name="Jogler M."/>
            <person name="Boedeker C."/>
            <person name="Pinto D."/>
            <person name="Vollmers J."/>
            <person name="Rivas-Marin E."/>
            <person name="Kohn T."/>
            <person name="Peeters S.H."/>
            <person name="Heuer A."/>
            <person name="Rast P."/>
            <person name="Oberbeckmann S."/>
            <person name="Bunk B."/>
            <person name="Jeske O."/>
            <person name="Meyerdierks A."/>
            <person name="Storesund J.E."/>
            <person name="Kallscheuer N."/>
            <person name="Luecker S."/>
            <person name="Lage O.M."/>
            <person name="Pohl T."/>
            <person name="Merkel B.J."/>
            <person name="Hornburger P."/>
            <person name="Mueller R.-W."/>
            <person name="Bruemmer F."/>
            <person name="Labrenz M."/>
            <person name="Spormann A.M."/>
            <person name="Op den Camp H."/>
            <person name="Overmann J."/>
            <person name="Amann R."/>
            <person name="Jetten M.S.M."/>
            <person name="Mascher T."/>
            <person name="Medema M.H."/>
            <person name="Devos D.P."/>
            <person name="Kaster A.-K."/>
            <person name="Ovreas L."/>
            <person name="Rohde M."/>
            <person name="Galperin M.Y."/>
            <person name="Jogler C."/>
        </authorList>
    </citation>
    <scope>NUCLEOTIDE SEQUENCE [LARGE SCALE GENOMIC DNA]</scope>
    <source>
        <strain evidence="2 3">UC8</strain>
    </source>
</reference>
<feature type="compositionally biased region" description="Pro residues" evidence="1">
    <location>
        <begin position="221"/>
        <end position="235"/>
    </location>
</feature>
<feature type="region of interest" description="Disordered" evidence="1">
    <location>
        <begin position="198"/>
        <end position="287"/>
    </location>
</feature>
<dbReference type="EMBL" id="CP042914">
    <property type="protein sequence ID" value="QEG42295.1"/>
    <property type="molecule type" value="Genomic_DNA"/>
</dbReference>
<dbReference type="AlphaFoldDB" id="A0A5B9QY21"/>
<evidence type="ECO:0000313" key="3">
    <source>
        <dbReference type="Proteomes" id="UP000325286"/>
    </source>
</evidence>
<proteinExistence type="predicted"/>
<organism evidence="2 3">
    <name type="scientific">Roseimaritima ulvae</name>
    <dbReference type="NCBI Taxonomy" id="980254"/>
    <lineage>
        <taxon>Bacteria</taxon>
        <taxon>Pseudomonadati</taxon>
        <taxon>Planctomycetota</taxon>
        <taxon>Planctomycetia</taxon>
        <taxon>Pirellulales</taxon>
        <taxon>Pirellulaceae</taxon>
        <taxon>Roseimaritima</taxon>
    </lineage>
</organism>
<sequence>MNRFPQRRHPLPLHRIRFRSAQRCVPFGCLLLGLAIASGCQQPNGQMNLPTNPMVGSTRVPAPPTGSVGAATGYAPATYAQTGIAAQPVVGLPASDLVPQFATPPATHYAAAPQSQFTPSPQIAPAAQLAPSPAAALQQAGYAETSAHGAAVAPTISLAPQLRGMAVNDLTPAGQAPYLQAQAQMQAQAQPQLPMQTTVQMQPQTGSPSAWSNPSTNLTPLPAPPSGLTPVPSYPAPATQAAAGQDSWNVVGSGVATPSTAPVVREASNSSASSSQDLPWRAPTTAR</sequence>
<name>A0A5B9QY21_9BACT</name>
<feature type="compositionally biased region" description="Polar residues" evidence="1">
    <location>
        <begin position="206"/>
        <end position="219"/>
    </location>
</feature>
<feature type="compositionally biased region" description="Polar residues" evidence="1">
    <location>
        <begin position="246"/>
        <end position="260"/>
    </location>
</feature>
<accession>A0A5B9QY21</accession>
<gene>
    <name evidence="2" type="ORF">UC8_43290</name>
</gene>
<dbReference type="OrthoDB" id="10020681at2"/>
<dbReference type="Proteomes" id="UP000325286">
    <property type="component" value="Chromosome"/>
</dbReference>